<dbReference type="OMA" id="VWCRQYM"/>
<dbReference type="OrthoDB" id="5351126at2759"/>
<proteinExistence type="predicted"/>
<evidence type="ECO:0000313" key="4">
    <source>
        <dbReference type="Proteomes" id="UP000190831"/>
    </source>
</evidence>
<feature type="domain" description="F-box" evidence="2">
    <location>
        <begin position="149"/>
        <end position="199"/>
    </location>
</feature>
<feature type="compositionally biased region" description="Basic and acidic residues" evidence="1">
    <location>
        <begin position="295"/>
        <end position="310"/>
    </location>
</feature>
<evidence type="ECO:0000313" key="3">
    <source>
        <dbReference type="EMBL" id="SCW03585.1"/>
    </source>
</evidence>
<dbReference type="Proteomes" id="UP000190831">
    <property type="component" value="Chromosome G"/>
</dbReference>
<accession>A0A1G4MIA0</accession>
<protein>
    <submittedName>
        <fullName evidence="3">LAFE_0G13718g1_1</fullName>
    </submittedName>
</protein>
<dbReference type="InterPro" id="IPR001810">
    <property type="entry name" value="F-box_dom"/>
</dbReference>
<feature type="compositionally biased region" description="Acidic residues" evidence="1">
    <location>
        <begin position="282"/>
        <end position="294"/>
    </location>
</feature>
<evidence type="ECO:0000259" key="2">
    <source>
        <dbReference type="Pfam" id="PF12937"/>
    </source>
</evidence>
<keyword evidence="4" id="KW-1185">Reference proteome</keyword>
<dbReference type="EMBL" id="LT598486">
    <property type="protein sequence ID" value="SCW03585.1"/>
    <property type="molecule type" value="Genomic_DNA"/>
</dbReference>
<feature type="region of interest" description="Disordered" evidence="1">
    <location>
        <begin position="236"/>
        <end position="317"/>
    </location>
</feature>
<evidence type="ECO:0000256" key="1">
    <source>
        <dbReference type="SAM" id="MobiDB-lite"/>
    </source>
</evidence>
<reference evidence="3 4" key="1">
    <citation type="submission" date="2016-03" db="EMBL/GenBank/DDBJ databases">
        <authorList>
            <person name="Devillers H."/>
        </authorList>
    </citation>
    <scope>NUCLEOTIDE SEQUENCE [LARGE SCALE GENOMIC DNA]</scope>
    <source>
        <strain evidence="3">CBS 6772</strain>
    </source>
</reference>
<gene>
    <name evidence="3" type="ORF">LAFE_0G13718G</name>
</gene>
<dbReference type="Pfam" id="PF12937">
    <property type="entry name" value="F-box-like"/>
    <property type="match status" value="1"/>
</dbReference>
<organism evidence="3 4">
    <name type="scientific">Lachancea fermentati</name>
    <name type="common">Zygosaccharomyces fermentati</name>
    <dbReference type="NCBI Taxonomy" id="4955"/>
    <lineage>
        <taxon>Eukaryota</taxon>
        <taxon>Fungi</taxon>
        <taxon>Dikarya</taxon>
        <taxon>Ascomycota</taxon>
        <taxon>Saccharomycotina</taxon>
        <taxon>Saccharomycetes</taxon>
        <taxon>Saccharomycetales</taxon>
        <taxon>Saccharomycetaceae</taxon>
        <taxon>Lachancea</taxon>
    </lineage>
</organism>
<feature type="region of interest" description="Disordered" evidence="1">
    <location>
        <begin position="351"/>
        <end position="379"/>
    </location>
</feature>
<sequence>MTGANGHGNQNINIVNSNYSRYGTSVYQKLYKETSPGPALHGQVNWQLDKMTSFASTESSLTTDNDSTTSKFKKKYRSLLQNYGGSSSKAKRLIGKLHDHGSSDSFSIFSLRSSYSNRNLGSGHQRAPGTGSAQQRVILEDSRPFLDLNALPAEILVLVFQNLDRGGYLYDKRSLVRCLYVCKKFYEAGKAVLYESPCFVSTYRFAQFVTCLRLHPENGLLLRVLDLSRLKSGLIEEAKEDDDEEEEEDEAEEDEGDEQEWNNDERDEQERRGRRMANDNVLQEENEEDAAEEGQELRLTEGTHLERESTPTDDDLPGIAWAGWRDWRFRFDPLYGSQMLNSYYNLKRSSSRSSSITSTGTAAASTVPMSRRAHRSNSSVSSFTSSIMSSFYNSTSLSSLNLTLSQDSPSSSGSNKWFRNIFNSKRAQKRKYEKYVLSKMNDSTKDLEKTSQSDDEERKTSVKFCVQKNLKDQPFHEGHPYTNKFLLKYSLYKDVPMGHIFHVISHCPNIVKINLANVTISSDFQVVVRNKATKCNTISMLRTPKEQEKEVNSNIGKNLDVVYLTDSNKNYDYYQGSKSGAPKRVENLHMGSPFSSHGGEFWYHTNYPPPINQNTKYRGERVRSQNTDDYSLTKLEVRDLFSLLHDTLPHLKSLNMDNVVWCNQPDFKDFVLSKIGRTTSLEMSFRHAGMGRNLSWASQGNIMQFVAIILLGELLDNDDLYLEDLFNVRMERFSTPMLEDYTIIERSNLVTLYHHHGETKFSLLIKHGPTLAASTEFRSDSILECTIFLGPASDSCDEITLRTGELAHRLVDRIRDLRTAELRRHIGENQYSIGIV</sequence>
<dbReference type="SUPFAM" id="SSF81383">
    <property type="entry name" value="F-box domain"/>
    <property type="match status" value="1"/>
</dbReference>
<dbReference type="InterPro" id="IPR036047">
    <property type="entry name" value="F-box-like_dom_sf"/>
</dbReference>
<feature type="compositionally biased region" description="Acidic residues" evidence="1">
    <location>
        <begin position="238"/>
        <end position="267"/>
    </location>
</feature>
<feature type="compositionally biased region" description="Low complexity" evidence="1">
    <location>
        <begin position="351"/>
        <end position="366"/>
    </location>
</feature>
<name>A0A1G4MIA0_LACFM</name>
<dbReference type="AlphaFoldDB" id="A0A1G4MIA0"/>